<dbReference type="InterPro" id="IPR048365">
    <property type="entry name" value="TNP-like_RNaseH_N"/>
</dbReference>
<dbReference type="Pfam" id="PF05485">
    <property type="entry name" value="THAP"/>
    <property type="match status" value="1"/>
</dbReference>
<keyword evidence="1" id="KW-0479">Metal-binding</keyword>
<dbReference type="InterPro" id="IPR029526">
    <property type="entry name" value="PGBD"/>
</dbReference>
<dbReference type="PANTHER" id="PTHR47577">
    <property type="entry name" value="THAP DOMAIN-CONTAINING PROTEIN 6"/>
    <property type="match status" value="1"/>
</dbReference>
<dbReference type="GO" id="GO:0003677">
    <property type="term" value="F:DNA binding"/>
    <property type="evidence" value="ECO:0007669"/>
    <property type="project" value="UniProtKB-UniRule"/>
</dbReference>
<keyword evidence="6" id="KW-0175">Coiled coil</keyword>
<evidence type="ECO:0000256" key="6">
    <source>
        <dbReference type="SAM" id="Coils"/>
    </source>
</evidence>
<dbReference type="PANTHER" id="PTHR47577:SF2">
    <property type="entry name" value="THAP DOMAIN CONTAINING 9"/>
    <property type="match status" value="1"/>
</dbReference>
<dbReference type="Pfam" id="PF13843">
    <property type="entry name" value="DDE_Tnp_1_7"/>
    <property type="match status" value="1"/>
</dbReference>
<dbReference type="SUPFAM" id="SSF57716">
    <property type="entry name" value="Glucocorticoid receptor-like (DNA-binding domain)"/>
    <property type="match status" value="1"/>
</dbReference>
<evidence type="ECO:0000256" key="1">
    <source>
        <dbReference type="ARBA" id="ARBA00022723"/>
    </source>
</evidence>
<dbReference type="Pfam" id="PF21789">
    <property type="entry name" value="TNP-like_RNaseH_C"/>
    <property type="match status" value="1"/>
</dbReference>
<dbReference type="Proteomes" id="UP001497382">
    <property type="component" value="Unassembled WGS sequence"/>
</dbReference>
<keyword evidence="2 5" id="KW-0863">Zinc-finger</keyword>
<accession>A0AAV1Z0K6</accession>
<dbReference type="Pfam" id="PF21787">
    <property type="entry name" value="TNP-like_RNaseH_N"/>
    <property type="match status" value="1"/>
</dbReference>
<dbReference type="Pfam" id="PF21788">
    <property type="entry name" value="TNP-like_GBD"/>
    <property type="match status" value="1"/>
</dbReference>
<evidence type="ECO:0000313" key="9">
    <source>
        <dbReference type="Proteomes" id="UP001497382"/>
    </source>
</evidence>
<feature type="domain" description="THAP-type" evidence="7">
    <location>
        <begin position="86"/>
        <end position="177"/>
    </location>
</feature>
<sequence>MSPSLADELFGLQTNTCGTVMRRRKGMPENFPPPKMKIGEMLVLQKKNMNLTAFKDRREVLVISTMHDAKLLDTGKKDRATSNSIMKPECIVEYNKNMGGIDLSDAVLIQYPSFRKTIKCFPKDETRRISWINAIRRDNWLPTSASRLCSEHFPEHMIDRTSLVCVRLREGAVPSIFKFPPHLKKVIKERKPPFQRELAQPSASSTHQVELQEIPDSPTDNIAESPTKLFYKRKVEELDDLVQIKNSKIKVLQQKVRRYKTKINTLQDLISDLKDKNFMDEDSIQILSTVSEVNKEFLNRQLASVKATTLPSTFSPELRSFALTLHFYSPRAYEYVRSTFALSLPHQRTLYRWYEHIDGAPGFTKEAIDALKLKIKNTSFPLFFSLIMDEMSIRQHAEFDGKETHGLINLGFDHSDDDSLPLAKDAFILLLVCINAHFKLPVGYFLCNGLSSNQKQTIIKSCLSLMDENNINVISLTFDGLSSNFTMAKLLGCSFDDTKKLKTSFVHPSDKNKSVVVIPDPSHMLKLVRNTLGEKKSLYSTVIIDWKYIEALHKLQQSENLHLANKLRASHVNFRKQKMKVKLAAQLFSLSVADAIEYCNVKLKLSEFENSEATVEFLRIFNDLFDLFNSKSVWQCGLKRAISKENVKTCFDFLNKAELYILHLKESQNGPSILQSRRKTGFLGFLVCVQSLRSIVNTLICCKDPMLIYFPTYKLSQDHIELLFSSVRFHGGFNDNPTARQFRAAYRKLLINAEIKAAVTGNCIPLADIKILNVPSTVSSKEVINATTPSVTFRNSQSNKNTSSNHNAIFTGAFLSECSNDIIFYMAGWIVKNLSGKLKCEVCVSALFPKEMPTSLSLISFKSEGGLVYPSNDVFQICKECEMAFRQEILKTNCKDSQILIMKNAPSVLDKSQMMGTWHKRGYTSQYGIGIVDILMGLVINFEILSKYFPECSTAIKDLGRNSSEFDIWYKAHKPDCSENYEGSSNAMVVKTAEILLKRSVKNCGMRYTSVSSDDRTLDEEDFSPKKKMRKFDLNLPSELEIKDSNP</sequence>
<evidence type="ECO:0000259" key="7">
    <source>
        <dbReference type="PROSITE" id="PS50950"/>
    </source>
</evidence>
<evidence type="ECO:0000256" key="3">
    <source>
        <dbReference type="ARBA" id="ARBA00022833"/>
    </source>
</evidence>
<dbReference type="AlphaFoldDB" id="A0AAV1Z0K6"/>
<dbReference type="EMBL" id="CAXIEN010000014">
    <property type="protein sequence ID" value="CAL1264805.1"/>
    <property type="molecule type" value="Genomic_DNA"/>
</dbReference>
<organism evidence="8 9">
    <name type="scientific">Larinioides sclopetarius</name>
    <dbReference type="NCBI Taxonomy" id="280406"/>
    <lineage>
        <taxon>Eukaryota</taxon>
        <taxon>Metazoa</taxon>
        <taxon>Ecdysozoa</taxon>
        <taxon>Arthropoda</taxon>
        <taxon>Chelicerata</taxon>
        <taxon>Arachnida</taxon>
        <taxon>Araneae</taxon>
        <taxon>Araneomorphae</taxon>
        <taxon>Entelegynae</taxon>
        <taxon>Araneoidea</taxon>
        <taxon>Araneidae</taxon>
        <taxon>Larinioides</taxon>
    </lineage>
</organism>
<dbReference type="InterPro" id="IPR006612">
    <property type="entry name" value="THAP_Znf"/>
</dbReference>
<gene>
    <name evidence="8" type="ORF">LARSCL_LOCUS2166</name>
</gene>
<dbReference type="InterPro" id="IPR048366">
    <property type="entry name" value="TNP-like_GBD"/>
</dbReference>
<dbReference type="PROSITE" id="PS50950">
    <property type="entry name" value="ZF_THAP"/>
    <property type="match status" value="1"/>
</dbReference>
<name>A0AAV1Z0K6_9ARAC</name>
<protein>
    <recommendedName>
        <fullName evidence="7">THAP-type domain-containing protein</fullName>
    </recommendedName>
</protein>
<comment type="caution">
    <text evidence="8">The sequence shown here is derived from an EMBL/GenBank/DDBJ whole genome shotgun (WGS) entry which is preliminary data.</text>
</comment>
<dbReference type="SMART" id="SM00692">
    <property type="entry name" value="DM3"/>
    <property type="match status" value="1"/>
</dbReference>
<reference evidence="8 9" key="1">
    <citation type="submission" date="2024-04" db="EMBL/GenBank/DDBJ databases">
        <authorList>
            <person name="Rising A."/>
            <person name="Reimegard J."/>
            <person name="Sonavane S."/>
            <person name="Akerstrom W."/>
            <person name="Nylinder S."/>
            <person name="Hedman E."/>
            <person name="Kallberg Y."/>
        </authorList>
    </citation>
    <scope>NUCLEOTIDE SEQUENCE [LARGE SCALE GENOMIC DNA]</scope>
</reference>
<evidence type="ECO:0000313" key="8">
    <source>
        <dbReference type="EMBL" id="CAL1264805.1"/>
    </source>
</evidence>
<keyword evidence="9" id="KW-1185">Reference proteome</keyword>
<dbReference type="GO" id="GO:0008270">
    <property type="term" value="F:zinc ion binding"/>
    <property type="evidence" value="ECO:0007669"/>
    <property type="project" value="UniProtKB-KW"/>
</dbReference>
<evidence type="ECO:0000256" key="2">
    <source>
        <dbReference type="ARBA" id="ARBA00022771"/>
    </source>
</evidence>
<keyword evidence="3" id="KW-0862">Zinc</keyword>
<proteinExistence type="predicted"/>
<evidence type="ECO:0000256" key="4">
    <source>
        <dbReference type="ARBA" id="ARBA00023125"/>
    </source>
</evidence>
<evidence type="ECO:0000256" key="5">
    <source>
        <dbReference type="PROSITE-ProRule" id="PRU00309"/>
    </source>
</evidence>
<dbReference type="InterPro" id="IPR048367">
    <property type="entry name" value="TNP-like_RNaseH_C"/>
</dbReference>
<dbReference type="Pfam" id="PF20700">
    <property type="entry name" value="Mutator"/>
    <property type="match status" value="1"/>
</dbReference>
<dbReference type="InterPro" id="IPR021896">
    <property type="entry name" value="THAP9-like_HTH"/>
</dbReference>
<feature type="coiled-coil region" evidence="6">
    <location>
        <begin position="235"/>
        <end position="276"/>
    </location>
</feature>
<dbReference type="Pfam" id="PF12017">
    <property type="entry name" value="Tnp_P_element"/>
    <property type="match status" value="1"/>
</dbReference>
<dbReference type="SMART" id="SM00980">
    <property type="entry name" value="THAP"/>
    <property type="match status" value="1"/>
</dbReference>
<dbReference type="InterPro" id="IPR049012">
    <property type="entry name" value="Mutator_transp_dom"/>
</dbReference>
<keyword evidence="4 5" id="KW-0238">DNA-binding</keyword>